<feature type="region of interest" description="Disordered" evidence="8">
    <location>
        <begin position="286"/>
        <end position="486"/>
    </location>
</feature>
<feature type="compositionally biased region" description="Polar residues" evidence="8">
    <location>
        <begin position="402"/>
        <end position="427"/>
    </location>
</feature>
<dbReference type="GO" id="GO:0000743">
    <property type="term" value="P:nuclear migration involved in conjugation with cellular fusion"/>
    <property type="evidence" value="ECO:0007669"/>
    <property type="project" value="TreeGrafter"/>
</dbReference>
<evidence type="ECO:0000256" key="6">
    <source>
        <dbReference type="ARBA" id="ARBA00023212"/>
    </source>
</evidence>
<feature type="region of interest" description="Disordered" evidence="8">
    <location>
        <begin position="66"/>
        <end position="169"/>
    </location>
</feature>
<organism evidence="10 11">
    <name type="scientific">Microbotryum silenes-dioicae</name>
    <dbReference type="NCBI Taxonomy" id="796604"/>
    <lineage>
        <taxon>Eukaryota</taxon>
        <taxon>Fungi</taxon>
        <taxon>Dikarya</taxon>
        <taxon>Basidiomycota</taxon>
        <taxon>Pucciniomycotina</taxon>
        <taxon>Microbotryomycetes</taxon>
        <taxon>Microbotryales</taxon>
        <taxon>Microbotryaceae</taxon>
        <taxon>Microbotryum</taxon>
    </lineage>
</organism>
<evidence type="ECO:0000256" key="1">
    <source>
        <dbReference type="ARBA" id="ARBA00004186"/>
    </source>
</evidence>
<feature type="region of interest" description="Disordered" evidence="8">
    <location>
        <begin position="877"/>
        <end position="925"/>
    </location>
</feature>
<dbReference type="PANTHER" id="PTHR18916:SF6">
    <property type="entry name" value="DYNACTIN SUBUNIT 1"/>
    <property type="match status" value="1"/>
</dbReference>
<dbReference type="PANTHER" id="PTHR18916">
    <property type="entry name" value="DYNACTIN 1-RELATED MICROTUBULE-BINDING"/>
    <property type="match status" value="1"/>
</dbReference>
<dbReference type="AlphaFoldDB" id="A0A2X0N8H6"/>
<dbReference type="GO" id="GO:0000132">
    <property type="term" value="P:establishment of mitotic spindle orientation"/>
    <property type="evidence" value="ECO:0007669"/>
    <property type="project" value="TreeGrafter"/>
</dbReference>
<dbReference type="InterPro" id="IPR036859">
    <property type="entry name" value="CAP-Gly_dom_sf"/>
</dbReference>
<keyword evidence="4" id="KW-0243">Dynein</keyword>
<feature type="coiled-coil region" evidence="7">
    <location>
        <begin position="795"/>
        <end position="869"/>
    </location>
</feature>
<evidence type="ECO:0000256" key="7">
    <source>
        <dbReference type="SAM" id="Coils"/>
    </source>
</evidence>
<feature type="compositionally biased region" description="Low complexity" evidence="8">
    <location>
        <begin position="450"/>
        <end position="480"/>
    </location>
</feature>
<evidence type="ECO:0000259" key="9">
    <source>
        <dbReference type="PROSITE" id="PS50245"/>
    </source>
</evidence>
<dbReference type="PROSITE" id="PS00845">
    <property type="entry name" value="CAP_GLY_1"/>
    <property type="match status" value="1"/>
</dbReference>
<evidence type="ECO:0000313" key="10">
    <source>
        <dbReference type="EMBL" id="SGZ26956.1"/>
    </source>
</evidence>
<dbReference type="GO" id="GO:0030286">
    <property type="term" value="C:dynein complex"/>
    <property type="evidence" value="ECO:0007669"/>
    <property type="project" value="UniProtKB-KW"/>
</dbReference>
<feature type="region of interest" description="Disordered" evidence="8">
    <location>
        <begin position="683"/>
        <end position="709"/>
    </location>
</feature>
<dbReference type="SMART" id="SM01052">
    <property type="entry name" value="CAP_GLY"/>
    <property type="match status" value="1"/>
</dbReference>
<protein>
    <submittedName>
        <fullName evidence="10">BQ5605_C025g10008 protein</fullName>
    </submittedName>
</protein>
<feature type="compositionally biased region" description="Low complexity" evidence="8">
    <location>
        <begin position="1067"/>
        <end position="1089"/>
    </location>
</feature>
<dbReference type="GO" id="GO:0005816">
    <property type="term" value="C:spindle pole body"/>
    <property type="evidence" value="ECO:0007669"/>
    <property type="project" value="TreeGrafter"/>
</dbReference>
<sequence>MALRPPTTPRASTLLSHNSVAAAGSTPSSLPTPSRRRVSSNVASSSRSNLGGAADELDSLQQALRSHDPSQYDPPHLLGNSYASIDSPTPNKLSHTVTHRKALRRPSILNLKSNLAVSGGGSGASRPTTPSGRTSGMGVSTPRHHAMGGSMTRSKTPTSIATRPLSRSTMRNSLDSSIAGFKGLQVGDQVKFEVAGNAMEGVIRFLGAVDGKEGQWGGVELDAEWSGLGKNDGSVKGVQYFACNPLCGLFLPLQKITKKPPAPPAITAGSRASKYVGLKASELASNKRQMEQNRASMGPPASPTKGQPRRSLALPSPIKLGSISSSSASASSTPRAIRSGRPSYGGGPFGATPRKSLGGISASSTTPRANLSSSAAGMKRPPSSLRSNSIPDVPALPHSYALNRSITPSSSRDGRATPSTPSLVSSRMQRRESEISTTSSSTGLGGGLGHSTSRPTTPSVRSFSRQSFTSSSVSRNSLRSTTREEDDIADYKQQVVEAREREASVRELLEGSEKVGREMEALVGELRDRLKERDVQVEEMERKVKEREMNRLAEVEDDDAGSKKELQRVLKEIEEMREEGKVKQEQWDKLQREWMTKSAAKEGEIASLRERLDIATQGVDEEKAELQRQLEQLRSAGQSLCLTYEERIAEIEIARLESVDLAETLAAHLEALQLGGRGGVIEKGMTTNDDGEEVHRSGSPDSPTRRLGASTNASVADIINAESAQADLDHLRTKVGSLEEQLEEARMHLEAEVNDSRRRRTKHQEAEAVLKKDLKGLRDALDRSAKHETRLTSRIAELEVALQESQATLEDERSELEGLRSDVVGGASAGIADELKRANKLVGKLQEELDEVKQSKAQQVERVSELQTQLDEALLSISQRSSIPTQAPTQDTGSASSQLSPTSVSMNRRESSLASSGGRRSVGSQADEIADAHEQIVGLKIIIKSLEDDNSVLSERNIALGNEVQDLKDAQQALETTVENLMGQMTNADSSSVAVKVISSPTMDAKGTRAVREVEELKLKLREVEKKAEREIKVLHQEVNELESLVESKIYREDELETELEKYKALAAKAPSSSSTSGGASSSTATTKGNGLTRSSKEEDDDEDNGECEMCGDLHDLESCPVFAGSSSPSKVGRPRASVSGGQRHAKSTSLASVSSEGVKTSTEAYCDDCEEYGHALEDCPLANDIF</sequence>
<feature type="compositionally biased region" description="Low complexity" evidence="8">
    <location>
        <begin position="315"/>
        <end position="339"/>
    </location>
</feature>
<gene>
    <name evidence="10" type="primary">BQ5605_C025g10008</name>
    <name evidence="10" type="ORF">BQ5605_C025G10008</name>
</gene>
<feature type="compositionally biased region" description="Polar residues" evidence="8">
    <location>
        <begin position="125"/>
        <end position="138"/>
    </location>
</feature>
<feature type="coiled-coil region" evidence="7">
    <location>
        <begin position="721"/>
        <end position="759"/>
    </location>
</feature>
<accession>A0A2X0N8H6</accession>
<feature type="compositionally biased region" description="Low complexity" evidence="8">
    <location>
        <begin position="25"/>
        <end position="49"/>
    </location>
</feature>
<feature type="compositionally biased region" description="Polar residues" evidence="8">
    <location>
        <begin position="1148"/>
        <end position="1160"/>
    </location>
</feature>
<dbReference type="Proteomes" id="UP000249464">
    <property type="component" value="Unassembled WGS sequence"/>
</dbReference>
<keyword evidence="2" id="KW-0963">Cytoplasm</keyword>
<comment type="subcellular location">
    <subcellularLocation>
        <location evidence="1">Cytoplasm</location>
        <location evidence="1">Cytoskeleton</location>
        <location evidence="1">Spindle</location>
    </subcellularLocation>
</comment>
<evidence type="ECO:0000256" key="3">
    <source>
        <dbReference type="ARBA" id="ARBA00022701"/>
    </source>
</evidence>
<dbReference type="EMBL" id="FQNC01000087">
    <property type="protein sequence ID" value="SGZ26956.1"/>
    <property type="molecule type" value="Genomic_DNA"/>
</dbReference>
<keyword evidence="5 7" id="KW-0175">Coiled coil</keyword>
<feature type="compositionally biased region" description="Polar residues" evidence="8">
    <location>
        <begin position="81"/>
        <end position="96"/>
    </location>
</feature>
<feature type="compositionally biased region" description="Polar residues" evidence="8">
    <location>
        <begin position="286"/>
        <end position="295"/>
    </location>
</feature>
<feature type="compositionally biased region" description="Acidic residues" evidence="8">
    <location>
        <begin position="1098"/>
        <end position="1107"/>
    </location>
</feature>
<feature type="compositionally biased region" description="Polar residues" evidence="8">
    <location>
        <begin position="151"/>
        <end position="169"/>
    </location>
</feature>
<dbReference type="Pfam" id="PF01302">
    <property type="entry name" value="CAP_GLY"/>
    <property type="match status" value="1"/>
</dbReference>
<dbReference type="Gene3D" id="2.30.30.190">
    <property type="entry name" value="CAP Gly-rich-like domain"/>
    <property type="match status" value="1"/>
</dbReference>
<feature type="compositionally biased region" description="Polar residues" evidence="8">
    <location>
        <begin position="877"/>
        <end position="906"/>
    </location>
</feature>
<proteinExistence type="predicted"/>
<keyword evidence="3" id="KW-0493">Microtubule</keyword>
<evidence type="ECO:0000256" key="2">
    <source>
        <dbReference type="ARBA" id="ARBA00022490"/>
    </source>
</evidence>
<feature type="region of interest" description="Disordered" evidence="8">
    <location>
        <begin position="1"/>
        <end position="52"/>
    </location>
</feature>
<feature type="compositionally biased region" description="Polar residues" evidence="8">
    <location>
        <begin position="9"/>
        <end position="19"/>
    </location>
</feature>
<keyword evidence="11" id="KW-1185">Reference proteome</keyword>
<dbReference type="SUPFAM" id="SSF74924">
    <property type="entry name" value="Cap-Gly domain"/>
    <property type="match status" value="1"/>
</dbReference>
<feature type="domain" description="CAP-Gly" evidence="9">
    <location>
        <begin position="207"/>
        <end position="252"/>
    </location>
</feature>
<feature type="compositionally biased region" description="Polar residues" evidence="8">
    <location>
        <begin position="361"/>
        <end position="375"/>
    </location>
</feature>
<keyword evidence="6" id="KW-0206">Cytoskeleton</keyword>
<evidence type="ECO:0000313" key="11">
    <source>
        <dbReference type="Proteomes" id="UP000249464"/>
    </source>
</evidence>
<dbReference type="PROSITE" id="PS50245">
    <property type="entry name" value="CAP_GLY_2"/>
    <property type="match status" value="1"/>
</dbReference>
<evidence type="ECO:0000256" key="4">
    <source>
        <dbReference type="ARBA" id="ARBA00023017"/>
    </source>
</evidence>
<dbReference type="GO" id="GO:0005874">
    <property type="term" value="C:microtubule"/>
    <property type="evidence" value="ECO:0007669"/>
    <property type="project" value="UniProtKB-KW"/>
</dbReference>
<dbReference type="GO" id="GO:0051286">
    <property type="term" value="C:cell tip"/>
    <property type="evidence" value="ECO:0007669"/>
    <property type="project" value="TreeGrafter"/>
</dbReference>
<feature type="coiled-coil region" evidence="7">
    <location>
        <begin position="964"/>
        <end position="1045"/>
    </location>
</feature>
<evidence type="ECO:0000256" key="8">
    <source>
        <dbReference type="SAM" id="MobiDB-lite"/>
    </source>
</evidence>
<dbReference type="STRING" id="796604.A0A2X0N8H6"/>
<reference evidence="10 11" key="1">
    <citation type="submission" date="2016-11" db="EMBL/GenBank/DDBJ databases">
        <authorList>
            <person name="Jaros S."/>
            <person name="Januszkiewicz K."/>
            <person name="Wedrychowicz H."/>
        </authorList>
    </citation>
    <scope>NUCLEOTIDE SEQUENCE [LARGE SCALE GENOMIC DNA]</scope>
</reference>
<feature type="region of interest" description="Disordered" evidence="8">
    <location>
        <begin position="1067"/>
        <end position="1110"/>
    </location>
</feature>
<evidence type="ECO:0000256" key="5">
    <source>
        <dbReference type="ARBA" id="ARBA00023054"/>
    </source>
</evidence>
<dbReference type="InterPro" id="IPR000938">
    <property type="entry name" value="CAP-Gly_domain"/>
</dbReference>
<feature type="region of interest" description="Disordered" evidence="8">
    <location>
        <begin position="1122"/>
        <end position="1160"/>
    </location>
</feature>
<dbReference type="GO" id="GO:0005819">
    <property type="term" value="C:spindle"/>
    <property type="evidence" value="ECO:0007669"/>
    <property type="project" value="UniProtKB-SubCell"/>
</dbReference>
<name>A0A2X0N8H6_9BASI</name>